<name>I4EJU7_9BACT</name>
<evidence type="ECO:0000313" key="3">
    <source>
        <dbReference type="Proteomes" id="UP000004221"/>
    </source>
</evidence>
<gene>
    <name evidence="2" type="ORF">NITHO_4240012</name>
</gene>
<dbReference type="EMBL" id="CAGS01000362">
    <property type="protein sequence ID" value="CCF84959.1"/>
    <property type="molecule type" value="Genomic_DNA"/>
</dbReference>
<evidence type="ECO:0000313" key="2">
    <source>
        <dbReference type="EMBL" id="CCF84959.1"/>
    </source>
</evidence>
<sequence length="80" mass="8788">MDLSNLMITIALSRFTHPPDDDACGRIAENDPGTYPDYAIWQMRAASAAGTMWPMGVETEARPGSGVPVERVKPLRPLHH</sequence>
<dbReference type="Proteomes" id="UP000004221">
    <property type="component" value="Unassembled WGS sequence"/>
</dbReference>
<evidence type="ECO:0000256" key="1">
    <source>
        <dbReference type="SAM" id="MobiDB-lite"/>
    </source>
</evidence>
<keyword evidence="3" id="KW-1185">Reference proteome</keyword>
<accession>I4EJU7</accession>
<organism evidence="2 3">
    <name type="scientific">Nitrolancea hollandica Lb</name>
    <dbReference type="NCBI Taxonomy" id="1129897"/>
    <lineage>
        <taxon>Bacteria</taxon>
        <taxon>Pseudomonadati</taxon>
        <taxon>Thermomicrobiota</taxon>
        <taxon>Thermomicrobia</taxon>
        <taxon>Sphaerobacterales</taxon>
        <taxon>Sphaerobacterineae</taxon>
        <taxon>Sphaerobacteraceae</taxon>
        <taxon>Nitrolancea</taxon>
    </lineage>
</organism>
<proteinExistence type="predicted"/>
<feature type="region of interest" description="Disordered" evidence="1">
    <location>
        <begin position="59"/>
        <end position="80"/>
    </location>
</feature>
<reference evidence="2 3" key="1">
    <citation type="journal article" date="2012" name="ISME J.">
        <title>Nitrification expanded: discovery, physiology and genomics of a nitrite-oxidizing bacterium from the phylum Chloroflexi.</title>
        <authorList>
            <person name="Sorokin D.Y."/>
            <person name="Lucker S."/>
            <person name="Vejmelkova D."/>
            <person name="Kostrikina N.A."/>
            <person name="Kleerebezem R."/>
            <person name="Rijpstra W.I."/>
            <person name="Damste J.S."/>
            <person name="Le Paslier D."/>
            <person name="Muyzer G."/>
            <person name="Wagner M."/>
            <person name="van Loosdrecht M.C."/>
            <person name="Daims H."/>
        </authorList>
    </citation>
    <scope>NUCLEOTIDE SEQUENCE [LARGE SCALE GENOMIC DNA]</scope>
    <source>
        <strain evidence="3">none</strain>
    </source>
</reference>
<comment type="caution">
    <text evidence="2">The sequence shown here is derived from an EMBL/GenBank/DDBJ whole genome shotgun (WGS) entry which is preliminary data.</text>
</comment>
<dbReference type="AlphaFoldDB" id="I4EJU7"/>
<protein>
    <submittedName>
        <fullName evidence="2">Uncharacterized protein</fullName>
    </submittedName>
</protein>